<evidence type="ECO:0000313" key="3">
    <source>
        <dbReference type="Proteomes" id="UP000539052"/>
    </source>
</evidence>
<organism evidence="2 3">
    <name type="scientific">Lacrimispora defluvii</name>
    <dbReference type="NCBI Taxonomy" id="2719233"/>
    <lineage>
        <taxon>Bacteria</taxon>
        <taxon>Bacillati</taxon>
        <taxon>Bacillota</taxon>
        <taxon>Clostridia</taxon>
        <taxon>Lachnospirales</taxon>
        <taxon>Lachnospiraceae</taxon>
        <taxon>Lacrimispora</taxon>
    </lineage>
</organism>
<dbReference type="InterPro" id="IPR008928">
    <property type="entry name" value="6-hairpin_glycosidase_sf"/>
</dbReference>
<accession>A0ABX1VSK5</accession>
<evidence type="ECO:0000313" key="2">
    <source>
        <dbReference type="EMBL" id="NNJ30261.1"/>
    </source>
</evidence>
<dbReference type="SUPFAM" id="SSF48208">
    <property type="entry name" value="Six-hairpin glycosidases"/>
    <property type="match status" value="1"/>
</dbReference>
<keyword evidence="3" id="KW-1185">Reference proteome</keyword>
<dbReference type="InterPro" id="IPR052043">
    <property type="entry name" value="PolySaccharide_Degr_Enz"/>
</dbReference>
<reference evidence="2 3" key="1">
    <citation type="submission" date="2020-03" db="EMBL/GenBank/DDBJ databases">
        <title>Genome Sequence of industrial isolate, B5A.</title>
        <authorList>
            <person name="Sharma S."/>
            <person name="Patil P.B."/>
            <person name="Korpole S."/>
        </authorList>
    </citation>
    <scope>NUCLEOTIDE SEQUENCE [LARGE SCALE GENOMIC DNA]</scope>
    <source>
        <strain evidence="2 3">PI-S10-B5A</strain>
    </source>
</reference>
<dbReference type="Gene3D" id="1.50.10.10">
    <property type="match status" value="1"/>
</dbReference>
<dbReference type="EMBL" id="JAAOXG010000020">
    <property type="protein sequence ID" value="NNJ30261.1"/>
    <property type="molecule type" value="Genomic_DNA"/>
</dbReference>
<gene>
    <name evidence="2" type="ORF">G9470_10730</name>
</gene>
<dbReference type="PANTHER" id="PTHR33886">
    <property type="entry name" value="UNSATURATED RHAMNOGALACTURONAN HYDROLASE (EUROFUNG)"/>
    <property type="match status" value="1"/>
</dbReference>
<sequence>MKLQETIKMVFERYIKNYIKEFNDLDREVWNYEDGCILIGAEKLFHATGESFYYDCIRNYVDRYVDEDGNIKGYEREEYNIDRIPSGLVLFLLYEKSGEIKYRKAIEALRLQLKHHPRTKSGSFWHKKIYPNQIWLDGLYMGMPYYLTYEKLFGTRSAYDDVMMQFNNARSTLFDEGKKLYYHGWDEAKEIFWADKETGLSKNFWSRALGWYLMALIDCYEILPEEETKHRNRLGELLKEAVDGLLLYQDKESGLFYQLTALKDVKGNYLETSSSIMFAYGILKGVRLGVLEEAAYRGIGEEILIGVETRMFHQYEGKIQLTGICKGAGLGPANNLFRDGSVEYYLKEEVVADEQKGVGVMMMAFGEWLQLLKNKPVEPTNYPRVEIWNGKY</sequence>
<proteinExistence type="predicted"/>
<dbReference type="InterPro" id="IPR012341">
    <property type="entry name" value="6hp_glycosidase-like_sf"/>
</dbReference>
<dbReference type="Pfam" id="PF07470">
    <property type="entry name" value="Glyco_hydro_88"/>
    <property type="match status" value="1"/>
</dbReference>
<dbReference type="InterPro" id="IPR010905">
    <property type="entry name" value="Glyco_hydro_88"/>
</dbReference>
<protein>
    <submittedName>
        <fullName evidence="2">Glycosyl hydrolase family 88</fullName>
    </submittedName>
</protein>
<dbReference type="Proteomes" id="UP000539052">
    <property type="component" value="Unassembled WGS sequence"/>
</dbReference>
<keyword evidence="1 2" id="KW-0378">Hydrolase</keyword>
<evidence type="ECO:0000256" key="1">
    <source>
        <dbReference type="ARBA" id="ARBA00022801"/>
    </source>
</evidence>
<name>A0ABX1VSK5_9FIRM</name>
<dbReference type="GO" id="GO:0016787">
    <property type="term" value="F:hydrolase activity"/>
    <property type="evidence" value="ECO:0007669"/>
    <property type="project" value="UniProtKB-KW"/>
</dbReference>
<dbReference type="PANTHER" id="PTHR33886:SF8">
    <property type="entry name" value="UNSATURATED RHAMNOGALACTURONAN HYDROLASE (EUROFUNG)"/>
    <property type="match status" value="1"/>
</dbReference>
<comment type="caution">
    <text evidence="2">The sequence shown here is derived from an EMBL/GenBank/DDBJ whole genome shotgun (WGS) entry which is preliminary data.</text>
</comment>